<evidence type="ECO:0000313" key="7">
    <source>
        <dbReference type="Proteomes" id="UP001217582"/>
    </source>
</evidence>
<evidence type="ECO:0000256" key="4">
    <source>
        <dbReference type="ARBA" id="ARBA00023128"/>
    </source>
</evidence>
<evidence type="ECO:0000256" key="5">
    <source>
        <dbReference type="SAM" id="MobiDB-lite"/>
    </source>
</evidence>
<feature type="region of interest" description="Disordered" evidence="5">
    <location>
        <begin position="84"/>
        <end position="104"/>
    </location>
</feature>
<organism evidence="6 7">
    <name type="scientific">Malassezia arunalokei</name>
    <dbReference type="NCBI Taxonomy" id="1514897"/>
    <lineage>
        <taxon>Eukaryota</taxon>
        <taxon>Fungi</taxon>
        <taxon>Dikarya</taxon>
        <taxon>Basidiomycota</taxon>
        <taxon>Ustilaginomycotina</taxon>
        <taxon>Malasseziomycetes</taxon>
        <taxon>Malasseziales</taxon>
        <taxon>Malasseziaceae</taxon>
        <taxon>Malassezia</taxon>
    </lineage>
</organism>
<keyword evidence="3" id="KW-0809">Transit peptide</keyword>
<keyword evidence="7" id="KW-1185">Reference proteome</keyword>
<evidence type="ECO:0008006" key="8">
    <source>
        <dbReference type="Google" id="ProtNLM"/>
    </source>
</evidence>
<dbReference type="Pfam" id="PF06644">
    <property type="entry name" value="ATP11"/>
    <property type="match status" value="1"/>
</dbReference>
<evidence type="ECO:0000256" key="1">
    <source>
        <dbReference type="ARBA" id="ARBA00004173"/>
    </source>
</evidence>
<dbReference type="Proteomes" id="UP001217582">
    <property type="component" value="Chromosome 1"/>
</dbReference>
<evidence type="ECO:0000256" key="3">
    <source>
        <dbReference type="ARBA" id="ARBA00022946"/>
    </source>
</evidence>
<proteinExistence type="inferred from homology"/>
<keyword evidence="4" id="KW-0496">Mitochondrion</keyword>
<gene>
    <name evidence="6" type="ORF">MARU1_000056</name>
</gene>
<dbReference type="AlphaFoldDB" id="A0AAJ5Z2W7"/>
<protein>
    <recommendedName>
        <fullName evidence="8">Protein ATP11, mitochondrial</fullName>
    </recommendedName>
</protein>
<evidence type="ECO:0000313" key="6">
    <source>
        <dbReference type="EMBL" id="WFD14061.1"/>
    </source>
</evidence>
<dbReference type="InterPro" id="IPR010591">
    <property type="entry name" value="ATP11"/>
</dbReference>
<dbReference type="EMBL" id="CP119916">
    <property type="protein sequence ID" value="WFD14061.1"/>
    <property type="molecule type" value="Genomic_DNA"/>
</dbReference>
<evidence type="ECO:0000256" key="2">
    <source>
        <dbReference type="ARBA" id="ARBA00009116"/>
    </source>
</evidence>
<dbReference type="PANTHER" id="PTHR13126:SF0">
    <property type="entry name" value="ATP SYNTHASE MITOCHONDRIAL F1 COMPLEX ASSEMBLY FACTOR 1"/>
    <property type="match status" value="1"/>
</dbReference>
<comment type="subcellular location">
    <subcellularLocation>
        <location evidence="1">Mitochondrion</location>
    </subcellularLocation>
</comment>
<dbReference type="GO" id="GO:0033615">
    <property type="term" value="P:mitochondrial proton-transporting ATP synthase complex assembly"/>
    <property type="evidence" value="ECO:0007669"/>
    <property type="project" value="TreeGrafter"/>
</dbReference>
<sequence>MILRPVLRARVPRMARTMHASSLRMHIPKADEMLEKFAEGDRARLAHKREEMMSKYQDKLQAKVAEQGYKSVDDLAHATKKAASEQQVRESAMKAASSPVEHRDAALRLKLQEKRRKSEQAKLDREQDLSSPVQPLSTFMKLEKIVHESPENIGKLWTAFHIMKNKISAVVPAATYAQMVDTAKSFPQFVLPLPRIVKKADEDSEVESGYEVYYLQWIPLPKPADTASNAPAPMAVLFTPLAEYKLRQEYAQPTLVLTHYTDLIESKGIVLLRGDITESDKGKAHIQQKDAQLLTLGLQRFYHIDWALEGLDNDGQADRRRALLRAFYERPTEFRLEELIDASWKV</sequence>
<comment type="similarity">
    <text evidence="2">Belongs to the ATP11 family.</text>
</comment>
<dbReference type="GO" id="GO:0005739">
    <property type="term" value="C:mitochondrion"/>
    <property type="evidence" value="ECO:0007669"/>
    <property type="project" value="UniProtKB-SubCell"/>
</dbReference>
<name>A0AAJ5Z2W7_9BASI</name>
<dbReference type="PANTHER" id="PTHR13126">
    <property type="entry name" value="CHAPERONE ATP11"/>
    <property type="match status" value="1"/>
</dbReference>
<accession>A0AAJ5Z2W7</accession>
<reference evidence="6 7" key="1">
    <citation type="submission" date="2023-03" db="EMBL/GenBank/DDBJ databases">
        <title>Mating type loci evolution in Malassezia.</title>
        <authorList>
            <person name="Coelho M.A."/>
        </authorList>
    </citation>
    <scope>NUCLEOTIDE SEQUENCE [LARGE SCALE GENOMIC DNA]</scope>
    <source>
        <strain evidence="6 7">CBS 13387</strain>
    </source>
</reference>